<evidence type="ECO:0000313" key="1">
    <source>
        <dbReference type="EMBL" id="CUM61188.1"/>
    </source>
</evidence>
<reference evidence="1" key="1">
    <citation type="submission" date="2015-09" db="EMBL/GenBank/DDBJ databases">
        <authorList>
            <person name="Jackson K.R."/>
            <person name="Lunt B.L."/>
            <person name="Fisher J.N.B."/>
            <person name="Gardner A.V."/>
            <person name="Bailey M.E."/>
            <person name="Deus L.M."/>
            <person name="Earl A.S."/>
            <person name="Gibby P.D."/>
            <person name="Hartmann K.A."/>
            <person name="Liu J.E."/>
            <person name="Manci A.M."/>
            <person name="Nielsen D.A."/>
            <person name="Solomon M.B."/>
            <person name="Breakwell D.P."/>
            <person name="Burnett S.H."/>
            <person name="Grose J.H."/>
        </authorList>
    </citation>
    <scope>NUCLEOTIDE SEQUENCE</scope>
    <source>
        <strain evidence="1">7805</strain>
    </source>
</reference>
<sequence>MENSDITANRCSGNQQNQFVITGRGGSQIRCSLSQLGNLFCATT</sequence>
<proteinExistence type="predicted"/>
<organism evidence="1">
    <name type="scientific">Planktothrix agardhii</name>
    <name type="common">Oscillatoria agardhii</name>
    <dbReference type="NCBI Taxonomy" id="1160"/>
    <lineage>
        <taxon>Bacteria</taxon>
        <taxon>Bacillati</taxon>
        <taxon>Cyanobacteriota</taxon>
        <taxon>Cyanophyceae</taxon>
        <taxon>Oscillatoriophycideae</taxon>
        <taxon>Oscillatoriales</taxon>
        <taxon>Microcoleaceae</taxon>
        <taxon>Planktothrix</taxon>
    </lineage>
</organism>
<name>A0A1J1JLQ9_PLAAG</name>
<dbReference type="AlphaFoldDB" id="A0A1J1JLQ9"/>
<dbReference type="EMBL" id="LO018304">
    <property type="protein sequence ID" value="CUM61188.1"/>
    <property type="molecule type" value="Genomic_DNA"/>
</dbReference>
<accession>A0A1J1JLQ9</accession>
<gene>
    <name evidence="1" type="ORF">PLAM_3222</name>
</gene>
<protein>
    <submittedName>
        <fullName evidence="1">Uncharacterized protein</fullName>
    </submittedName>
</protein>